<dbReference type="SUPFAM" id="SSF159245">
    <property type="entry name" value="AttH-like"/>
    <property type="match status" value="1"/>
</dbReference>
<dbReference type="AlphaFoldDB" id="A0A087DD74"/>
<organism evidence="2 3">
    <name type="scientific">Bifidobacterium saguini DSM 23967</name>
    <dbReference type="NCBI Taxonomy" id="1437607"/>
    <lineage>
        <taxon>Bacteria</taxon>
        <taxon>Bacillati</taxon>
        <taxon>Actinomycetota</taxon>
        <taxon>Actinomycetes</taxon>
        <taxon>Bifidobacteriales</taxon>
        <taxon>Bifidobacteriaceae</taxon>
        <taxon>Bifidobacterium</taxon>
    </lineage>
</organism>
<name>A0A087DD74_9BIFI</name>
<dbReference type="InterPro" id="IPR023374">
    <property type="entry name" value="AttH-like_dom_sf"/>
</dbReference>
<gene>
    <name evidence="2" type="ORF">BISA_1562</name>
</gene>
<dbReference type="STRING" id="1437607.BISA_1562"/>
<dbReference type="InterPro" id="IPR010791">
    <property type="entry name" value="AttH_dom"/>
</dbReference>
<dbReference type="PANTHER" id="PTHR40617:SF1">
    <property type="entry name" value="ATTH DOMAIN-CONTAINING PROTEIN-RELATED"/>
    <property type="match status" value="1"/>
</dbReference>
<dbReference type="Gene3D" id="2.40.370.10">
    <property type="entry name" value="AttH-like domain"/>
    <property type="match status" value="2"/>
</dbReference>
<proteinExistence type="predicted"/>
<dbReference type="EMBL" id="JGZN01000005">
    <property type="protein sequence ID" value="KFI93474.1"/>
    <property type="molecule type" value="Genomic_DNA"/>
</dbReference>
<sequence length="336" mass="38020">MNLYPNINPNLMTSNALEPRLGVAPQVDLSGDLPRKPDYTVDSWFVIGRVEAEGHAVDYLFHIMAMQMPIPVPSMAKKWQIAYSLLDETDGYYVAGDHIYADKEVTADTDHFRIELPNAEMSGDWNRMRIRLKEDEFEVDTEASAVHYPVFTRGASVFDLFGMVIHQYSIPYMKTTGTLTVRGHRYALDGDNAVSWFDRQWQKQNFKITTEWSWMAIYLDDGSVISVLDSVGDTDTPRFMTVLNPDGSLTHSTAVKPFGACETRHWTSESGQTYATRWDLEFPDFDAKLHIEPVIEHQEITSSMKKLSKYEGAAAVTGTFQGQPVTGRATVELIKI</sequence>
<protein>
    <submittedName>
        <fullName evidence="2">Mucin-1 (Muc-1)</fullName>
    </submittedName>
</protein>
<comment type="caution">
    <text evidence="2">The sequence shown here is derived from an EMBL/GenBank/DDBJ whole genome shotgun (WGS) entry which is preliminary data.</text>
</comment>
<reference evidence="2 3" key="1">
    <citation type="submission" date="2014-03" db="EMBL/GenBank/DDBJ databases">
        <title>Genomics of Bifidobacteria.</title>
        <authorList>
            <person name="Ventura M."/>
            <person name="Milani C."/>
            <person name="Lugli G.A."/>
        </authorList>
    </citation>
    <scope>NUCLEOTIDE SEQUENCE [LARGE SCALE GENOMIC DNA]</scope>
    <source>
        <strain evidence="2 3">DSM 23967</strain>
    </source>
</reference>
<evidence type="ECO:0000313" key="3">
    <source>
        <dbReference type="Proteomes" id="UP000029066"/>
    </source>
</evidence>
<accession>A0A087DD74</accession>
<dbReference type="RefSeq" id="WP_033890120.1">
    <property type="nucleotide sequence ID" value="NZ_JDUT01000005.1"/>
</dbReference>
<dbReference type="Pfam" id="PF07143">
    <property type="entry name" value="CrtC"/>
    <property type="match status" value="1"/>
</dbReference>
<dbReference type="OrthoDB" id="9770826at2"/>
<dbReference type="Proteomes" id="UP000029066">
    <property type="component" value="Unassembled WGS sequence"/>
</dbReference>
<dbReference type="Pfam" id="PF17186">
    <property type="entry name" value="Lipocalin_9"/>
    <property type="match status" value="1"/>
</dbReference>
<dbReference type="PANTHER" id="PTHR40617">
    <property type="entry name" value="TERPENE CYCLASE ASQC"/>
    <property type="match status" value="1"/>
</dbReference>
<dbReference type="InterPro" id="IPR053112">
    <property type="entry name" value="Fungal_Dehydratase/Hydratase"/>
</dbReference>
<feature type="domain" description="AttH" evidence="1">
    <location>
        <begin position="83"/>
        <end position="202"/>
    </location>
</feature>
<evidence type="ECO:0000259" key="1">
    <source>
        <dbReference type="Pfam" id="PF07143"/>
    </source>
</evidence>
<evidence type="ECO:0000313" key="2">
    <source>
        <dbReference type="EMBL" id="KFI93474.1"/>
    </source>
</evidence>